<gene>
    <name evidence="7" type="ORF">WM40_25735</name>
</gene>
<dbReference type="InterPro" id="IPR003660">
    <property type="entry name" value="HAMP_dom"/>
</dbReference>
<dbReference type="EMBL" id="LAQU01000089">
    <property type="protein sequence ID" value="KKB61007.1"/>
    <property type="molecule type" value="Genomic_DNA"/>
</dbReference>
<feature type="domain" description="Methyl-accepting transducer" evidence="5">
    <location>
        <begin position="79"/>
        <end position="308"/>
    </location>
</feature>
<dbReference type="GO" id="GO:0005886">
    <property type="term" value="C:plasma membrane"/>
    <property type="evidence" value="ECO:0007669"/>
    <property type="project" value="TreeGrafter"/>
</dbReference>
<evidence type="ECO:0000313" key="7">
    <source>
        <dbReference type="EMBL" id="KKB61007.1"/>
    </source>
</evidence>
<dbReference type="PRINTS" id="PR00260">
    <property type="entry name" value="CHEMTRNSDUCR"/>
</dbReference>
<accession>A0A0F5JUI2</accession>
<dbReference type="FunFam" id="1.10.287.950:FF:000001">
    <property type="entry name" value="Methyl-accepting chemotaxis sensory transducer"/>
    <property type="match status" value="1"/>
</dbReference>
<dbReference type="PANTHER" id="PTHR43531">
    <property type="entry name" value="PROTEIN ICFG"/>
    <property type="match status" value="1"/>
</dbReference>
<evidence type="ECO:0000259" key="5">
    <source>
        <dbReference type="PROSITE" id="PS50111"/>
    </source>
</evidence>
<dbReference type="InterPro" id="IPR051310">
    <property type="entry name" value="MCP_chemotaxis"/>
</dbReference>
<keyword evidence="8" id="KW-1185">Reference proteome</keyword>
<evidence type="ECO:0000259" key="6">
    <source>
        <dbReference type="PROSITE" id="PS50885"/>
    </source>
</evidence>
<dbReference type="PROSITE" id="PS50885">
    <property type="entry name" value="HAMP"/>
    <property type="match status" value="1"/>
</dbReference>
<dbReference type="PANTHER" id="PTHR43531:SF14">
    <property type="entry name" value="METHYL-ACCEPTING CHEMOTAXIS PROTEIN I-RELATED"/>
    <property type="match status" value="1"/>
</dbReference>
<evidence type="ECO:0000256" key="2">
    <source>
        <dbReference type="ARBA" id="ARBA00022481"/>
    </source>
</evidence>
<dbReference type="InterPro" id="IPR004089">
    <property type="entry name" value="MCPsignal_dom"/>
</dbReference>
<sequence>AMLVVLALVVGAVAWRVSADVYGSIGGEPAAAARVAQRIAQGDLTADIDIRPGDTSSLLFSLKEMRAQLARTIADIKRSTQSIAAASTEIASGNDDLSVRTEEQAAALEQTTASLDALVSTVEGNAKNAEQGAVLANTASEAAERGGRAVGDVVETMRGINESSRKISDITSVIDGIAFQTNILALNAAVEAARAGEGGRGFAVVAGEVRSLAQRSATAAKEIKTLLTASTARIEQGSELVERCGTTMTDALHSVDAVTKIMRDIAQASSHQTQGIAEIGKAIRQLDSVTQSNAALVEEAAAAAQSLDHQAARLRDAVAVFVVE</sequence>
<dbReference type="SMART" id="SM00283">
    <property type="entry name" value="MA"/>
    <property type="match status" value="1"/>
</dbReference>
<dbReference type="AlphaFoldDB" id="A0A0F5JUI2"/>
<feature type="domain" description="HAMP" evidence="6">
    <location>
        <begin position="33"/>
        <end position="74"/>
    </location>
</feature>
<dbReference type="PATRIC" id="fig|28092.6.peg.6063"/>
<dbReference type="GO" id="GO:0007165">
    <property type="term" value="P:signal transduction"/>
    <property type="evidence" value="ECO:0007669"/>
    <property type="project" value="UniProtKB-KW"/>
</dbReference>
<dbReference type="GO" id="GO:0006935">
    <property type="term" value="P:chemotaxis"/>
    <property type="evidence" value="ECO:0007669"/>
    <property type="project" value="InterPro"/>
</dbReference>
<comment type="caution">
    <text evidence="7">The sequence shown here is derived from an EMBL/GenBank/DDBJ whole genome shotgun (WGS) entry which is preliminary data.</text>
</comment>
<dbReference type="Pfam" id="PF00015">
    <property type="entry name" value="MCPsignal"/>
    <property type="match status" value="1"/>
</dbReference>
<dbReference type="RefSeq" id="WP_046154449.1">
    <property type="nucleotide sequence ID" value="NZ_LAQU01000089.1"/>
</dbReference>
<dbReference type="STRING" id="28092.WM40_25735"/>
<comment type="similarity">
    <text evidence="3">Belongs to the methyl-accepting chemotaxis (MCP) protein family.</text>
</comment>
<evidence type="ECO:0000313" key="8">
    <source>
        <dbReference type="Proteomes" id="UP000033618"/>
    </source>
</evidence>
<dbReference type="CDD" id="cd11386">
    <property type="entry name" value="MCP_signal"/>
    <property type="match status" value="1"/>
</dbReference>
<dbReference type="Proteomes" id="UP000033618">
    <property type="component" value="Unassembled WGS sequence"/>
</dbReference>
<name>A0A0F5JUI2_9BURK</name>
<dbReference type="PROSITE" id="PS50111">
    <property type="entry name" value="CHEMOTAXIS_TRANSDUC_2"/>
    <property type="match status" value="1"/>
</dbReference>
<dbReference type="Gene3D" id="1.10.287.950">
    <property type="entry name" value="Methyl-accepting chemotaxis protein"/>
    <property type="match status" value="1"/>
</dbReference>
<reference evidence="7 8" key="1">
    <citation type="submission" date="2015-03" db="EMBL/GenBank/DDBJ databases">
        <title>Draft Genome Sequence of Burkholderia andropogonis type strain ICMP2807, isolated from Sorghum bicolor.</title>
        <authorList>
            <person name="Lopes-Santos L."/>
            <person name="Castro D.B."/>
            <person name="Ottoboni L.M."/>
            <person name="Park D."/>
            <person name="Weirc B.S."/>
            <person name="Destefano S.A."/>
        </authorList>
    </citation>
    <scope>NUCLEOTIDE SEQUENCE [LARGE SCALE GENOMIC DNA]</scope>
    <source>
        <strain evidence="7 8">ICMP2807</strain>
    </source>
</reference>
<evidence type="ECO:0000256" key="1">
    <source>
        <dbReference type="ARBA" id="ARBA00004370"/>
    </source>
</evidence>
<evidence type="ECO:0000256" key="3">
    <source>
        <dbReference type="ARBA" id="ARBA00029447"/>
    </source>
</evidence>
<dbReference type="SUPFAM" id="SSF58104">
    <property type="entry name" value="Methyl-accepting chemotaxis protein (MCP) signaling domain"/>
    <property type="match status" value="1"/>
</dbReference>
<evidence type="ECO:0008006" key="9">
    <source>
        <dbReference type="Google" id="ProtNLM"/>
    </source>
</evidence>
<dbReference type="GO" id="GO:0004888">
    <property type="term" value="F:transmembrane signaling receptor activity"/>
    <property type="evidence" value="ECO:0007669"/>
    <property type="project" value="InterPro"/>
</dbReference>
<protein>
    <recommendedName>
        <fullName evidence="9">Chemotaxis protein</fullName>
    </recommendedName>
</protein>
<evidence type="ECO:0000256" key="4">
    <source>
        <dbReference type="PROSITE-ProRule" id="PRU00284"/>
    </source>
</evidence>
<dbReference type="InterPro" id="IPR004090">
    <property type="entry name" value="Chemotax_Me-accpt_rcpt"/>
</dbReference>
<keyword evidence="2" id="KW-0488">Methylation</keyword>
<feature type="non-terminal residue" evidence="7">
    <location>
        <position position="1"/>
    </location>
</feature>
<proteinExistence type="inferred from homology"/>
<organism evidence="7 8">
    <name type="scientific">Robbsia andropogonis</name>
    <dbReference type="NCBI Taxonomy" id="28092"/>
    <lineage>
        <taxon>Bacteria</taxon>
        <taxon>Pseudomonadati</taxon>
        <taxon>Pseudomonadota</taxon>
        <taxon>Betaproteobacteria</taxon>
        <taxon>Burkholderiales</taxon>
        <taxon>Burkholderiaceae</taxon>
        <taxon>Robbsia</taxon>
    </lineage>
</organism>
<keyword evidence="4" id="KW-0807">Transducer</keyword>
<comment type="subcellular location">
    <subcellularLocation>
        <location evidence="1">Membrane</location>
    </subcellularLocation>
</comment>